<keyword evidence="3" id="KW-1185">Reference proteome</keyword>
<dbReference type="EMBL" id="WSFT01000039">
    <property type="protein sequence ID" value="MBS4538865.1"/>
    <property type="molecule type" value="Genomic_DNA"/>
</dbReference>
<comment type="caution">
    <text evidence="2">The sequence shown here is derived from an EMBL/GenBank/DDBJ whole genome shotgun (WGS) entry which is preliminary data.</text>
</comment>
<organism evidence="2 3">
    <name type="scientific">Anaeromonas frigoriresistens</name>
    <dbReference type="NCBI Taxonomy" id="2683708"/>
    <lineage>
        <taxon>Bacteria</taxon>
        <taxon>Bacillati</taxon>
        <taxon>Bacillota</taxon>
        <taxon>Tissierellia</taxon>
        <taxon>Tissierellales</taxon>
        <taxon>Thermohalobacteraceae</taxon>
        <taxon>Anaeromonas</taxon>
    </lineage>
</organism>
<dbReference type="RefSeq" id="WP_203366792.1">
    <property type="nucleotide sequence ID" value="NZ_WSFT01000039.1"/>
</dbReference>
<evidence type="ECO:0000256" key="1">
    <source>
        <dbReference type="SAM" id="Phobius"/>
    </source>
</evidence>
<gene>
    <name evidence="2" type="ORF">GOQ27_10340</name>
</gene>
<keyword evidence="1" id="KW-1133">Transmembrane helix</keyword>
<sequence length="109" mass="12527">MKKYGKFIGFLALVLIELIFYLTMKDTNLDFFFLVWTFIWLVMLVYGFVNIFQEGKSLSNGNPLGHPRDFLMAANVKTNTSSKAINTFGTVALVLFLFILNLTGYFIFM</sequence>
<name>A0A942Z9G9_9FIRM</name>
<dbReference type="Proteomes" id="UP000724672">
    <property type="component" value="Unassembled WGS sequence"/>
</dbReference>
<accession>A0A942Z9G9</accession>
<dbReference type="AlphaFoldDB" id="A0A942Z9G9"/>
<feature type="transmembrane region" description="Helical" evidence="1">
    <location>
        <begin position="7"/>
        <end position="24"/>
    </location>
</feature>
<feature type="transmembrane region" description="Helical" evidence="1">
    <location>
        <begin position="87"/>
        <end position="108"/>
    </location>
</feature>
<proteinExistence type="predicted"/>
<evidence type="ECO:0000313" key="3">
    <source>
        <dbReference type="Proteomes" id="UP000724672"/>
    </source>
</evidence>
<evidence type="ECO:0000313" key="2">
    <source>
        <dbReference type="EMBL" id="MBS4538865.1"/>
    </source>
</evidence>
<keyword evidence="1" id="KW-0472">Membrane</keyword>
<protein>
    <submittedName>
        <fullName evidence="2">Uncharacterized protein</fullName>
    </submittedName>
</protein>
<feature type="transmembrane region" description="Helical" evidence="1">
    <location>
        <begin position="30"/>
        <end position="49"/>
    </location>
</feature>
<reference evidence="2" key="1">
    <citation type="submission" date="2019-12" db="EMBL/GenBank/DDBJ databases">
        <title>Clostridiaceae gen. nov. sp. nov., isolated from sediment in Xinjiang, China.</title>
        <authorList>
            <person name="Zhang R."/>
        </authorList>
    </citation>
    <scope>NUCLEOTIDE SEQUENCE</scope>
    <source>
        <strain evidence="2">D2Q-11</strain>
    </source>
</reference>
<keyword evidence="1" id="KW-0812">Transmembrane</keyword>